<dbReference type="InterPro" id="IPR003879">
    <property type="entry name" value="Butyrophylin_SPRY"/>
</dbReference>
<comment type="caution">
    <text evidence="2">The sequence shown here is derived from an EMBL/GenBank/DDBJ whole genome shotgun (WGS) entry which is preliminary data.</text>
</comment>
<dbReference type="EMBL" id="QBIY01005293">
    <property type="protein sequence ID" value="RXN37917.1"/>
    <property type="molecule type" value="Genomic_DNA"/>
</dbReference>
<dbReference type="PRINTS" id="PR01407">
    <property type="entry name" value="BUTYPHLNCDUF"/>
</dbReference>
<dbReference type="SUPFAM" id="SSF49899">
    <property type="entry name" value="Concanavalin A-like lectins/glucanases"/>
    <property type="match status" value="1"/>
</dbReference>
<accession>A0A498P393</accession>
<dbReference type="AlphaFoldDB" id="A0A498P393"/>
<name>A0A498P393_LABRO</name>
<dbReference type="InterPro" id="IPR001870">
    <property type="entry name" value="B30.2/SPRY"/>
</dbReference>
<dbReference type="InterPro" id="IPR003877">
    <property type="entry name" value="SPRY_dom"/>
</dbReference>
<dbReference type="GO" id="GO:0016874">
    <property type="term" value="F:ligase activity"/>
    <property type="evidence" value="ECO:0007669"/>
    <property type="project" value="UniProtKB-KW"/>
</dbReference>
<evidence type="ECO:0000259" key="1">
    <source>
        <dbReference type="PROSITE" id="PS50188"/>
    </source>
</evidence>
<keyword evidence="3" id="KW-1185">Reference proteome</keyword>
<dbReference type="Proteomes" id="UP000290572">
    <property type="component" value="Unassembled WGS sequence"/>
</dbReference>
<sequence>MGPDDGYWTVILRNENQYKACESPSVSLSLKVKPEIVGVFVDYEEGLVSFHDVGSRSRIYSFTGQTFTDKLYPYFSPGLNDKEEESRQKKNQLVQTQTDVQQMIQNRMKKIQEIQHSVEMRKMYSSLYSRPHAKNWTEISIDSDVNVLPMNRALLQFKKTLHETLDEKLIQFGSTSSLDSRSLMLLSASIQNTQTLPKPREDNVKQFDISLSQCQNQLVQTQTDVQQMIQNRMKMIQEIQHSVVIRKMFSSLCSRPHTKNWTEISIDSDVDVIPMSRALIQFKKTLDETLDGKLIPSGT</sequence>
<dbReference type="PANTHER" id="PTHR24103">
    <property type="entry name" value="E3 UBIQUITIN-PROTEIN LIGASE TRIM"/>
    <property type="match status" value="1"/>
</dbReference>
<dbReference type="Gene3D" id="2.60.120.920">
    <property type="match status" value="1"/>
</dbReference>
<dbReference type="STRING" id="84645.A0A498P393"/>
<dbReference type="Pfam" id="PF00622">
    <property type="entry name" value="SPRY"/>
    <property type="match status" value="1"/>
</dbReference>
<feature type="domain" description="B30.2/SPRY" evidence="1">
    <location>
        <begin position="1"/>
        <end position="93"/>
    </location>
</feature>
<proteinExistence type="predicted"/>
<keyword evidence="2" id="KW-0436">Ligase</keyword>
<protein>
    <submittedName>
        <fullName evidence="2">E3 ubiquitin-ligase TRIM39-like protein</fullName>
    </submittedName>
</protein>
<evidence type="ECO:0000313" key="2">
    <source>
        <dbReference type="EMBL" id="RXN37917.1"/>
    </source>
</evidence>
<gene>
    <name evidence="2" type="ORF">ROHU_001601</name>
</gene>
<dbReference type="InterPro" id="IPR043136">
    <property type="entry name" value="B30.2/SPRY_sf"/>
</dbReference>
<reference evidence="2 3" key="1">
    <citation type="submission" date="2018-03" db="EMBL/GenBank/DDBJ databases">
        <title>Draft genome sequence of Rohu Carp (Labeo rohita).</title>
        <authorList>
            <person name="Das P."/>
            <person name="Kushwaha B."/>
            <person name="Joshi C.G."/>
            <person name="Kumar D."/>
            <person name="Nagpure N.S."/>
            <person name="Sahoo L."/>
            <person name="Das S.P."/>
            <person name="Bit A."/>
            <person name="Patnaik S."/>
            <person name="Meher P.K."/>
            <person name="Jayasankar P."/>
            <person name="Koringa P.G."/>
            <person name="Patel N.V."/>
            <person name="Hinsu A.T."/>
            <person name="Kumar R."/>
            <person name="Pandey M."/>
            <person name="Agarwal S."/>
            <person name="Srivastava S."/>
            <person name="Singh M."/>
            <person name="Iquebal M.A."/>
            <person name="Jaiswal S."/>
            <person name="Angadi U.B."/>
            <person name="Kumar N."/>
            <person name="Raza M."/>
            <person name="Shah T.M."/>
            <person name="Rai A."/>
            <person name="Jena J.K."/>
        </authorList>
    </citation>
    <scope>NUCLEOTIDE SEQUENCE [LARGE SCALE GENOMIC DNA]</scope>
    <source>
        <strain evidence="2">DASCIFA01</strain>
        <tissue evidence="2">Testis</tissue>
    </source>
</reference>
<evidence type="ECO:0000313" key="3">
    <source>
        <dbReference type="Proteomes" id="UP000290572"/>
    </source>
</evidence>
<dbReference type="InterPro" id="IPR013320">
    <property type="entry name" value="ConA-like_dom_sf"/>
</dbReference>
<dbReference type="InterPro" id="IPR050143">
    <property type="entry name" value="TRIM/RBCC"/>
</dbReference>
<dbReference type="PROSITE" id="PS50188">
    <property type="entry name" value="B302_SPRY"/>
    <property type="match status" value="1"/>
</dbReference>
<organism evidence="2 3">
    <name type="scientific">Labeo rohita</name>
    <name type="common">Indian major carp</name>
    <name type="synonym">Cyprinus rohita</name>
    <dbReference type="NCBI Taxonomy" id="84645"/>
    <lineage>
        <taxon>Eukaryota</taxon>
        <taxon>Metazoa</taxon>
        <taxon>Chordata</taxon>
        <taxon>Craniata</taxon>
        <taxon>Vertebrata</taxon>
        <taxon>Euteleostomi</taxon>
        <taxon>Actinopterygii</taxon>
        <taxon>Neopterygii</taxon>
        <taxon>Teleostei</taxon>
        <taxon>Ostariophysi</taxon>
        <taxon>Cypriniformes</taxon>
        <taxon>Cyprinidae</taxon>
        <taxon>Labeoninae</taxon>
        <taxon>Labeonini</taxon>
        <taxon>Labeo</taxon>
    </lineage>
</organism>